<evidence type="ECO:0000313" key="2">
    <source>
        <dbReference type="Proteomes" id="UP000499080"/>
    </source>
</evidence>
<dbReference type="InterPro" id="IPR027417">
    <property type="entry name" value="P-loop_NTPase"/>
</dbReference>
<dbReference type="GO" id="GO:0003676">
    <property type="term" value="F:nucleic acid binding"/>
    <property type="evidence" value="ECO:0007669"/>
    <property type="project" value="InterPro"/>
</dbReference>
<dbReference type="AlphaFoldDB" id="A0A4Y2UU06"/>
<dbReference type="Pfam" id="PF00612">
    <property type="entry name" value="IQ"/>
    <property type="match status" value="2"/>
</dbReference>
<dbReference type="InterPro" id="IPR000048">
    <property type="entry name" value="IQ_motif_EF-hand-BS"/>
</dbReference>
<dbReference type="PROSITE" id="PS50096">
    <property type="entry name" value="IQ"/>
    <property type="match status" value="2"/>
</dbReference>
<dbReference type="InterPro" id="IPR036397">
    <property type="entry name" value="RNaseH_sf"/>
</dbReference>
<dbReference type="Gene3D" id="1.20.5.190">
    <property type="match status" value="1"/>
</dbReference>
<gene>
    <name evidence="1" type="ORF">AVEN_32022_1</name>
</gene>
<keyword evidence="2" id="KW-1185">Reference proteome</keyword>
<dbReference type="Gene3D" id="3.30.420.10">
    <property type="entry name" value="Ribonuclease H-like superfamily/Ribonuclease H"/>
    <property type="match status" value="1"/>
</dbReference>
<dbReference type="SUPFAM" id="SSF52540">
    <property type="entry name" value="P-loop containing nucleoside triphosphate hydrolases"/>
    <property type="match status" value="1"/>
</dbReference>
<dbReference type="Gene3D" id="6.20.240.20">
    <property type="match status" value="1"/>
</dbReference>
<dbReference type="PANTHER" id="PTHR47326:SF1">
    <property type="entry name" value="HTH PSQ-TYPE DOMAIN-CONTAINING PROTEIN"/>
    <property type="match status" value="1"/>
</dbReference>
<accession>A0A4Y2UU06</accession>
<protein>
    <submittedName>
        <fullName evidence="1">Uncharacterized protein</fullName>
    </submittedName>
</protein>
<dbReference type="SMART" id="SM00015">
    <property type="entry name" value="IQ"/>
    <property type="match status" value="2"/>
</dbReference>
<comment type="caution">
    <text evidence="1">The sequence shown here is derived from an EMBL/GenBank/DDBJ whole genome shotgun (WGS) entry which is preliminary data.</text>
</comment>
<name>A0A4Y2UU06_ARAVE</name>
<dbReference type="PANTHER" id="PTHR47326">
    <property type="entry name" value="TRANSPOSABLE ELEMENT TC3 TRANSPOSASE-LIKE PROTEIN"/>
    <property type="match status" value="1"/>
</dbReference>
<dbReference type="OrthoDB" id="312459at2759"/>
<reference evidence="1 2" key="1">
    <citation type="journal article" date="2019" name="Sci. Rep.">
        <title>Orb-weaving spider Araneus ventricosus genome elucidates the spidroin gene catalogue.</title>
        <authorList>
            <person name="Kono N."/>
            <person name="Nakamura H."/>
            <person name="Ohtoshi R."/>
            <person name="Moran D.A.P."/>
            <person name="Shinohara A."/>
            <person name="Yoshida Y."/>
            <person name="Fujiwara M."/>
            <person name="Mori M."/>
            <person name="Tomita M."/>
            <person name="Arakawa K."/>
        </authorList>
    </citation>
    <scope>NUCLEOTIDE SEQUENCE [LARGE SCALE GENOMIC DNA]</scope>
</reference>
<organism evidence="1 2">
    <name type="scientific">Araneus ventricosus</name>
    <name type="common">Orbweaver spider</name>
    <name type="synonym">Epeira ventricosa</name>
    <dbReference type="NCBI Taxonomy" id="182803"/>
    <lineage>
        <taxon>Eukaryota</taxon>
        <taxon>Metazoa</taxon>
        <taxon>Ecdysozoa</taxon>
        <taxon>Arthropoda</taxon>
        <taxon>Chelicerata</taxon>
        <taxon>Arachnida</taxon>
        <taxon>Araneae</taxon>
        <taxon>Araneomorphae</taxon>
        <taxon>Entelegynae</taxon>
        <taxon>Araneoidea</taxon>
        <taxon>Araneidae</taxon>
        <taxon>Araneus</taxon>
    </lineage>
</organism>
<sequence>MESRSVSGLRPDSMEEPPCVGTLMNIKFVEGSISSCWCGVEVRSERMVAEVSFLSSEHGICKNGSICPKQDGLVYPARWIGRFGPVAWPPLSPGLNPLDFFFWGHMTSLEYETPVDSTEDLVVRIVVAANKISTPPGIFERVRQSFLRWCELCNNTRGRYSQHLLYRCIVPGRLPRGSPSRDVCRVILDKIPGSKDQYQLGSSKVFLRESLEQALEKERVNILRGSVVTIQRYVRGYQARKKYKLMRHSAVKIQTSYRAWTAR</sequence>
<dbReference type="Proteomes" id="UP000499080">
    <property type="component" value="Unassembled WGS sequence"/>
</dbReference>
<proteinExistence type="predicted"/>
<dbReference type="EMBL" id="BGPR01039600">
    <property type="protein sequence ID" value="GBO15584.1"/>
    <property type="molecule type" value="Genomic_DNA"/>
</dbReference>
<evidence type="ECO:0000313" key="1">
    <source>
        <dbReference type="EMBL" id="GBO15584.1"/>
    </source>
</evidence>